<accession>A0AAD3CQP5</accession>
<organism evidence="1 2">
    <name type="scientific">Chaetoceros tenuissimus</name>
    <dbReference type="NCBI Taxonomy" id="426638"/>
    <lineage>
        <taxon>Eukaryota</taxon>
        <taxon>Sar</taxon>
        <taxon>Stramenopiles</taxon>
        <taxon>Ochrophyta</taxon>
        <taxon>Bacillariophyta</taxon>
        <taxon>Coscinodiscophyceae</taxon>
        <taxon>Chaetocerotophycidae</taxon>
        <taxon>Chaetocerotales</taxon>
        <taxon>Chaetocerotaceae</taxon>
        <taxon>Chaetoceros</taxon>
    </lineage>
</organism>
<dbReference type="EMBL" id="BLLK01000032">
    <property type="protein sequence ID" value="GFH49049.1"/>
    <property type="molecule type" value="Genomic_DNA"/>
</dbReference>
<evidence type="ECO:0000313" key="2">
    <source>
        <dbReference type="Proteomes" id="UP001054902"/>
    </source>
</evidence>
<gene>
    <name evidence="1" type="ORF">CTEN210_05525</name>
</gene>
<protein>
    <submittedName>
        <fullName evidence="1">Uncharacterized protein</fullName>
    </submittedName>
</protein>
<evidence type="ECO:0000313" key="1">
    <source>
        <dbReference type="EMBL" id="GFH49049.1"/>
    </source>
</evidence>
<dbReference type="Proteomes" id="UP001054902">
    <property type="component" value="Unassembled WGS sequence"/>
</dbReference>
<comment type="caution">
    <text evidence="1">The sequence shown here is derived from an EMBL/GenBank/DDBJ whole genome shotgun (WGS) entry which is preliminary data.</text>
</comment>
<dbReference type="AlphaFoldDB" id="A0AAD3CQP5"/>
<name>A0AAD3CQP5_9STRA</name>
<sequence length="260" mass="29575">MAIPFEDGDLGLAGMVMTESVYKGINSGNKFNPPTQPGIQPRLSGVTAGTEPTTAQVMRHSQKIDEWKKEKQLWAEYKAGEQAIRNLIIDNIDDEYISELKHERTQYKQIPPFDLMEHVTNCYGKVDDAAIIEMRKEMLQYTWHPPTPITNMFSRFSELKKTSSLAPHGITTQELVSAAIVIICNTGLFNTECDEWEKKKSYDWAAFQKYFIKESLKVKKHTAAQLGYNETAAAVLELAEDLNSVKEILQATRPRNKKMK</sequence>
<keyword evidence="2" id="KW-1185">Reference proteome</keyword>
<proteinExistence type="predicted"/>
<reference evidence="1 2" key="1">
    <citation type="journal article" date="2021" name="Sci. Rep.">
        <title>The genome of the diatom Chaetoceros tenuissimus carries an ancient integrated fragment of an extant virus.</title>
        <authorList>
            <person name="Hongo Y."/>
            <person name="Kimura K."/>
            <person name="Takaki Y."/>
            <person name="Yoshida Y."/>
            <person name="Baba S."/>
            <person name="Kobayashi G."/>
            <person name="Nagasaki K."/>
            <person name="Hano T."/>
            <person name="Tomaru Y."/>
        </authorList>
    </citation>
    <scope>NUCLEOTIDE SEQUENCE [LARGE SCALE GENOMIC DNA]</scope>
    <source>
        <strain evidence="1 2">NIES-3715</strain>
    </source>
</reference>